<dbReference type="KEGG" id="ang:An14g02480"/>
<protein>
    <submittedName>
        <fullName evidence="2">Uncharacterized protein</fullName>
    </submittedName>
</protein>
<dbReference type="RefSeq" id="XP_059602295.1">
    <property type="nucleotide sequence ID" value="XM_059744126.1"/>
</dbReference>
<proteinExistence type="predicted"/>
<name>A0AAJ8BU35_ASPNG</name>
<evidence type="ECO:0000256" key="1">
    <source>
        <dbReference type="SAM" id="MobiDB-lite"/>
    </source>
</evidence>
<reference evidence="2" key="1">
    <citation type="submission" date="2025-02" db="EMBL/GenBank/DDBJ databases">
        <authorList>
            <consortium name="NCBI Genome Project"/>
        </authorList>
    </citation>
    <scope>NUCLEOTIDE SEQUENCE</scope>
</reference>
<feature type="compositionally biased region" description="Polar residues" evidence="1">
    <location>
        <begin position="410"/>
        <end position="422"/>
    </location>
</feature>
<dbReference type="AlphaFoldDB" id="A0AAJ8BU35"/>
<dbReference type="VEuPathDB" id="FungiDB:An14g02480"/>
<reference evidence="2" key="2">
    <citation type="submission" date="2025-08" db="UniProtKB">
        <authorList>
            <consortium name="RefSeq"/>
        </authorList>
    </citation>
    <scope>IDENTIFICATION</scope>
</reference>
<evidence type="ECO:0000313" key="2">
    <source>
        <dbReference type="RefSeq" id="XP_059602295.1"/>
    </source>
</evidence>
<sequence length="444" mass="48624">MCLGALAYYWYFVAHSRDLINAPMSNENFLSALKPVIGTQLFSISAQLAPEDSREQSQPRPVSNMHQALSPILQGCCSKRITHQCDTTISQGWKMVAKSRLRSAGAFRAIVSSGEEITSQGTAELAGIVALTPTATKTTFGEGVLWVDIHPVSQPAQNAHHSKITGRIRYPDFKTSGHCQTEGCGVAASDTDDVSAQDALIYGDNELTPSTIATNLFLGLTLSSLARLNLYPVNYTTLLTSRSCAARVPVLKPRDSSVLAIHRLFYLGIVPTKQPSASQLRFEQKLVLQPEMVNICTSVWKASTKSHPVLIQGNCIANFKPAFHSSELRYTRYSNASEPSNTSLDPCPDRSFQATLHQKSIKTDPYAKRPSYPPEKHALTIGNANNPVVLNPIHRPGIGNQDIDVEGLPGQSTKPFSMLQQADTDPYSDIQHYIKPRESNDFSV</sequence>
<accession>A0AAJ8BU35</accession>
<gene>
    <name evidence="2" type="ORF">An14g02480</name>
</gene>
<organism evidence="2">
    <name type="scientific">Aspergillus niger</name>
    <dbReference type="NCBI Taxonomy" id="5061"/>
    <lineage>
        <taxon>Eukaryota</taxon>
        <taxon>Fungi</taxon>
        <taxon>Dikarya</taxon>
        <taxon>Ascomycota</taxon>
        <taxon>Pezizomycotina</taxon>
        <taxon>Eurotiomycetes</taxon>
        <taxon>Eurotiomycetidae</taxon>
        <taxon>Eurotiales</taxon>
        <taxon>Aspergillaceae</taxon>
        <taxon>Aspergillus</taxon>
        <taxon>Aspergillus subgen. Circumdati</taxon>
    </lineage>
</organism>
<feature type="region of interest" description="Disordered" evidence="1">
    <location>
        <begin position="400"/>
        <end position="422"/>
    </location>
</feature>
<dbReference type="GeneID" id="84592941"/>